<sequence length="169" mass="18582">METTSGFSFAHSLSTSSFESMENNTDIDESAEEGEEEVVYEVKCAQTHNVEIQKGMLLSWRPGGVQGMLTGPITTTLETASSSVAVEIDDFPIVSVDAFKNADDEIGELASRPSTPLKAHAPLPAPILDERNTVFIGMVRARHQPGCICLWRRLDNDRDDFIPLSRLAR</sequence>
<dbReference type="OrthoDB" id="2979121at2759"/>
<dbReference type="Proteomes" id="UP000620124">
    <property type="component" value="Unassembled WGS sequence"/>
</dbReference>
<comment type="caution">
    <text evidence="1">The sequence shown here is derived from an EMBL/GenBank/DDBJ whole genome shotgun (WGS) entry which is preliminary data.</text>
</comment>
<dbReference type="EMBL" id="JACAZI010000016">
    <property type="protein sequence ID" value="KAF7342927.1"/>
    <property type="molecule type" value="Genomic_DNA"/>
</dbReference>
<gene>
    <name evidence="1" type="ORF">MVEN_01722400</name>
</gene>
<name>A0A8H7CNZ6_9AGAR</name>
<evidence type="ECO:0000313" key="2">
    <source>
        <dbReference type="Proteomes" id="UP000620124"/>
    </source>
</evidence>
<keyword evidence="2" id="KW-1185">Reference proteome</keyword>
<reference evidence="1" key="1">
    <citation type="submission" date="2020-05" db="EMBL/GenBank/DDBJ databases">
        <title>Mycena genomes resolve the evolution of fungal bioluminescence.</title>
        <authorList>
            <person name="Tsai I.J."/>
        </authorList>
    </citation>
    <scope>NUCLEOTIDE SEQUENCE</scope>
    <source>
        <strain evidence="1">CCC161011</strain>
    </source>
</reference>
<dbReference type="AlphaFoldDB" id="A0A8H7CNZ6"/>
<organism evidence="1 2">
    <name type="scientific">Mycena venus</name>
    <dbReference type="NCBI Taxonomy" id="2733690"/>
    <lineage>
        <taxon>Eukaryota</taxon>
        <taxon>Fungi</taxon>
        <taxon>Dikarya</taxon>
        <taxon>Basidiomycota</taxon>
        <taxon>Agaricomycotina</taxon>
        <taxon>Agaricomycetes</taxon>
        <taxon>Agaricomycetidae</taxon>
        <taxon>Agaricales</taxon>
        <taxon>Marasmiineae</taxon>
        <taxon>Mycenaceae</taxon>
        <taxon>Mycena</taxon>
    </lineage>
</organism>
<protein>
    <submittedName>
        <fullName evidence="1">Uncharacterized protein</fullName>
    </submittedName>
</protein>
<proteinExistence type="predicted"/>
<accession>A0A8H7CNZ6</accession>
<evidence type="ECO:0000313" key="1">
    <source>
        <dbReference type="EMBL" id="KAF7342927.1"/>
    </source>
</evidence>